<dbReference type="Proteomes" id="UP000176260">
    <property type="component" value="Unassembled WGS sequence"/>
</dbReference>
<evidence type="ECO:0000313" key="2">
    <source>
        <dbReference type="EMBL" id="OGY41805.1"/>
    </source>
</evidence>
<gene>
    <name evidence="2" type="ORF">A2Y67_04150</name>
</gene>
<sequence>MDEAYKESFLPLEENPANFETKAPKPEKKFSFNEKRYKQLSLAEKSRENDLNIYGPASDDVEVLLFQLGKDVELFRNKLPEEIQEAKESKIGIINIRLALTREQELIKEKLMEAKEKQKILEQLRSIADRLKQKKFAAALLKNSAELEFLHQIFSQRFSQLWQEQSEYNNLSEQAIDRGF</sequence>
<accession>A0A1G1XNX2</accession>
<keyword evidence="1" id="KW-0175">Coiled coil</keyword>
<reference evidence="2 3" key="1">
    <citation type="journal article" date="2016" name="Nat. Commun.">
        <title>Thousands of microbial genomes shed light on interconnected biogeochemical processes in an aquifer system.</title>
        <authorList>
            <person name="Anantharaman K."/>
            <person name="Brown C.T."/>
            <person name="Hug L.A."/>
            <person name="Sharon I."/>
            <person name="Castelle C.J."/>
            <person name="Probst A.J."/>
            <person name="Thomas B.C."/>
            <person name="Singh A."/>
            <person name="Wilkins M.J."/>
            <person name="Karaoz U."/>
            <person name="Brodie E.L."/>
            <person name="Williams K.H."/>
            <person name="Hubbard S.S."/>
            <person name="Banfield J.F."/>
        </authorList>
    </citation>
    <scope>NUCLEOTIDE SEQUENCE [LARGE SCALE GENOMIC DNA]</scope>
</reference>
<comment type="caution">
    <text evidence="2">The sequence shown here is derived from an EMBL/GenBank/DDBJ whole genome shotgun (WGS) entry which is preliminary data.</text>
</comment>
<evidence type="ECO:0000313" key="3">
    <source>
        <dbReference type="Proteomes" id="UP000176260"/>
    </source>
</evidence>
<feature type="coiled-coil region" evidence="1">
    <location>
        <begin position="97"/>
        <end position="134"/>
    </location>
</feature>
<dbReference type="EMBL" id="MHIA01000023">
    <property type="protein sequence ID" value="OGY41805.1"/>
    <property type="molecule type" value="Genomic_DNA"/>
</dbReference>
<evidence type="ECO:0000256" key="1">
    <source>
        <dbReference type="SAM" id="Coils"/>
    </source>
</evidence>
<organism evidence="2 3">
    <name type="scientific">Candidatus Buchananbacteria bacterium RBG_13_39_9</name>
    <dbReference type="NCBI Taxonomy" id="1797531"/>
    <lineage>
        <taxon>Bacteria</taxon>
        <taxon>Candidatus Buchananiibacteriota</taxon>
    </lineage>
</organism>
<name>A0A1G1XNX2_9BACT</name>
<protein>
    <submittedName>
        <fullName evidence="2">Uncharacterized protein</fullName>
    </submittedName>
</protein>
<dbReference type="AlphaFoldDB" id="A0A1G1XNX2"/>
<proteinExistence type="predicted"/>